<keyword evidence="2" id="KW-1185">Reference proteome</keyword>
<evidence type="ECO:0000313" key="1">
    <source>
        <dbReference type="EMBL" id="KAL1518864.1"/>
    </source>
</evidence>
<sequence>MSVAVCFSGWVRKSIPAAGAHARRHLVDPLAADAFLAATFSPGECGDDPTGGCVLPRVRRLRPFAAVDLQPMLSLAQLQQMVSRSPNFPLARAAYATLRADDNFNGLNWFAPVLGHSRASVLRELHDYSRSYAQVAAHERARGREYEWWVFSRLEMVWLAPHPPLSLLDARMVWVPPRSFIGVNDRHAAVPRRHAGVYFQRWELLMSAELLDVLPLQAILRNDPEHMLESLFVARGVAVGAFPIAAYLACCAPSDQCWRADCPQVALGAAAPCQRLLGAGLDGANESGGGVGLSDASVGCVAAGKSAGELREAVRNWRWTQCSGAQLVAVTPSQPQLQRPTADWVLHFERARNPQPHWAPSWSLWQSKVVLSVPLDHESPRIRSSEASLLCSVGGAPTAWDLVPGLARFTHPRPGLAHDSMGPRGCCDRVRLANHRKATAPDTAQSQPMAIRESVKEGRVVTAHGAKDSHHIPSTASMTVLWLAGGIAVRADTCPIQR</sequence>
<dbReference type="EMBL" id="JBGBPQ010000010">
    <property type="protein sequence ID" value="KAL1518864.1"/>
    <property type="molecule type" value="Genomic_DNA"/>
</dbReference>
<reference evidence="1 2" key="1">
    <citation type="journal article" date="2024" name="Science">
        <title>Giant polyketide synthase enzymes in the biosynthesis of giant marine polyether toxins.</title>
        <authorList>
            <person name="Fallon T.R."/>
            <person name="Shende V.V."/>
            <person name="Wierzbicki I.H."/>
            <person name="Pendleton A.L."/>
            <person name="Watervoot N.F."/>
            <person name="Auber R.P."/>
            <person name="Gonzalez D.J."/>
            <person name="Wisecaver J.H."/>
            <person name="Moore B.S."/>
        </authorList>
    </citation>
    <scope>NUCLEOTIDE SEQUENCE [LARGE SCALE GENOMIC DNA]</scope>
    <source>
        <strain evidence="1 2">12B1</strain>
    </source>
</reference>
<dbReference type="Proteomes" id="UP001515480">
    <property type="component" value="Unassembled WGS sequence"/>
</dbReference>
<dbReference type="AlphaFoldDB" id="A0AB34JAL1"/>
<comment type="caution">
    <text evidence="1">The sequence shown here is derived from an EMBL/GenBank/DDBJ whole genome shotgun (WGS) entry which is preliminary data.</text>
</comment>
<protein>
    <submittedName>
        <fullName evidence="1">Uncharacterized protein</fullName>
    </submittedName>
</protein>
<name>A0AB34JAL1_PRYPA</name>
<evidence type="ECO:0000313" key="2">
    <source>
        <dbReference type="Proteomes" id="UP001515480"/>
    </source>
</evidence>
<gene>
    <name evidence="1" type="ORF">AB1Y20_003141</name>
</gene>
<proteinExistence type="predicted"/>
<accession>A0AB34JAL1</accession>
<organism evidence="1 2">
    <name type="scientific">Prymnesium parvum</name>
    <name type="common">Toxic golden alga</name>
    <dbReference type="NCBI Taxonomy" id="97485"/>
    <lineage>
        <taxon>Eukaryota</taxon>
        <taxon>Haptista</taxon>
        <taxon>Haptophyta</taxon>
        <taxon>Prymnesiophyceae</taxon>
        <taxon>Prymnesiales</taxon>
        <taxon>Prymnesiaceae</taxon>
        <taxon>Prymnesium</taxon>
    </lineage>
</organism>